<organism evidence="1 2">
    <name type="scientific">Leptospira interrogans serovar Grippotyphosa str. LT2186</name>
    <dbReference type="NCBI Taxonomy" id="1001599"/>
    <lineage>
        <taxon>Bacteria</taxon>
        <taxon>Pseudomonadati</taxon>
        <taxon>Spirochaetota</taxon>
        <taxon>Spirochaetia</taxon>
        <taxon>Leptospirales</taxon>
        <taxon>Leptospiraceae</taxon>
        <taxon>Leptospira</taxon>
    </lineage>
</organism>
<evidence type="ECO:0000313" key="2">
    <source>
        <dbReference type="Proteomes" id="UP000011776"/>
    </source>
</evidence>
<proteinExistence type="predicted"/>
<evidence type="ECO:0000313" key="1">
    <source>
        <dbReference type="EMBL" id="EMG12182.1"/>
    </source>
</evidence>
<dbReference type="AlphaFoldDB" id="M3I8P1"/>
<dbReference type="InterPro" id="IPR020049">
    <property type="entry name" value="Major_capsid-like"/>
</dbReference>
<dbReference type="PIRSF" id="PIRSF029202">
    <property type="entry name" value="UCP029202"/>
    <property type="match status" value="1"/>
</dbReference>
<dbReference type="EMBL" id="AFME02000116">
    <property type="protein sequence ID" value="EMG12182.1"/>
    <property type="molecule type" value="Genomic_DNA"/>
</dbReference>
<protein>
    <submittedName>
        <fullName evidence="1">PF09950 family protein</fullName>
    </submittedName>
</protein>
<dbReference type="Proteomes" id="UP000011776">
    <property type="component" value="Unassembled WGS sequence"/>
</dbReference>
<dbReference type="BioCyc" id="LINT1001599:G11K9-531-MONOMER"/>
<comment type="caution">
    <text evidence="1">The sequence shown here is derived from an EMBL/GenBank/DDBJ whole genome shotgun (WGS) entry which is preliminary data.</text>
</comment>
<sequence>MPQAQAIFRKEDSEYIQKRIITPRTNELVARSIFSVNTDTPSYAHSYTVEHVENTGSALVRESGVESDDMPFVGEKAGSQGDKLFVIEAGFRITQEDLDQAEARRQSGRGSEYPIRDRRLDATRQFIAEQENRIVFHGLTVGGKQVKQGLFNWKGILSDMVAANGSGSGNEKYLLKNKNPDQILLDLIDAKAQLEGSGKFKAAGCLIDDEDYMWLLRPMPLQNSMTTLQWLLSNKEVMFPRGFIRTKDLSAKVLKKKVGSNYVGGFCLFDDSPDVAELIIANDLEVRETPWDNFDGNMKVKAIEKIGGIHVYNPKGIVMRYGTNTVNIV</sequence>
<reference evidence="1 2" key="1">
    <citation type="submission" date="2013-02" db="EMBL/GenBank/DDBJ databases">
        <authorList>
            <person name="Harkins D.M."/>
            <person name="Durkin A.S."/>
            <person name="Brinkac L.M."/>
            <person name="Haft D.H."/>
            <person name="Selengut J.D."/>
            <person name="Sanka R."/>
            <person name="DePew J."/>
            <person name="Purushe J."/>
            <person name="Tulsiani S.M."/>
            <person name="Graham G.C."/>
            <person name="Burns M.-A."/>
            <person name="Dohnt M.F."/>
            <person name="Smythe L.D."/>
            <person name="McKay D.B."/>
            <person name="Craig S.B."/>
            <person name="Vinetz J.M."/>
            <person name="Sutton G.G."/>
            <person name="Nierman W.C."/>
            <person name="Fouts D.E."/>
        </authorList>
    </citation>
    <scope>NUCLEOTIDE SEQUENCE [LARGE SCALE GENOMIC DNA]</scope>
    <source>
        <strain evidence="1 2">LT2186</strain>
    </source>
</reference>
<dbReference type="Gene3D" id="3.30.2400.30">
    <property type="match status" value="1"/>
</dbReference>
<name>M3I8P1_LEPIR</name>
<dbReference type="Pfam" id="PF09950">
    <property type="entry name" value="Major_capside"/>
    <property type="match status" value="1"/>
</dbReference>
<accession>M3I8P1</accession>
<gene>
    <name evidence="1" type="ORF">LEP1GSC151_2803</name>
</gene>